<dbReference type="Proteomes" id="UP000324222">
    <property type="component" value="Unassembled WGS sequence"/>
</dbReference>
<dbReference type="EMBL" id="VSRR010004753">
    <property type="protein sequence ID" value="MPC40607.1"/>
    <property type="molecule type" value="Genomic_DNA"/>
</dbReference>
<name>A0A5B7F513_PORTR</name>
<reference evidence="1 2" key="1">
    <citation type="submission" date="2019-05" db="EMBL/GenBank/DDBJ databases">
        <title>Another draft genome of Portunus trituberculatus and its Hox gene families provides insights of decapod evolution.</title>
        <authorList>
            <person name="Jeong J.-H."/>
            <person name="Song I."/>
            <person name="Kim S."/>
            <person name="Choi T."/>
            <person name="Kim D."/>
            <person name="Ryu S."/>
            <person name="Kim W."/>
        </authorList>
    </citation>
    <scope>NUCLEOTIDE SEQUENCE [LARGE SCALE GENOMIC DNA]</scope>
    <source>
        <tissue evidence="1">Muscle</tissue>
    </source>
</reference>
<keyword evidence="2" id="KW-1185">Reference proteome</keyword>
<proteinExistence type="predicted"/>
<dbReference type="AlphaFoldDB" id="A0A5B7F513"/>
<accession>A0A5B7F513</accession>
<sequence>MYMPVLNIRAKPHHCSFPPHPDVAPASLDTWDMHVSLAGGSLKGHSPWAGRGHSRVRILVL</sequence>
<organism evidence="1 2">
    <name type="scientific">Portunus trituberculatus</name>
    <name type="common">Swimming crab</name>
    <name type="synonym">Neptunus trituberculatus</name>
    <dbReference type="NCBI Taxonomy" id="210409"/>
    <lineage>
        <taxon>Eukaryota</taxon>
        <taxon>Metazoa</taxon>
        <taxon>Ecdysozoa</taxon>
        <taxon>Arthropoda</taxon>
        <taxon>Crustacea</taxon>
        <taxon>Multicrustacea</taxon>
        <taxon>Malacostraca</taxon>
        <taxon>Eumalacostraca</taxon>
        <taxon>Eucarida</taxon>
        <taxon>Decapoda</taxon>
        <taxon>Pleocyemata</taxon>
        <taxon>Brachyura</taxon>
        <taxon>Eubrachyura</taxon>
        <taxon>Portunoidea</taxon>
        <taxon>Portunidae</taxon>
        <taxon>Portuninae</taxon>
        <taxon>Portunus</taxon>
    </lineage>
</organism>
<protein>
    <submittedName>
        <fullName evidence="1">Uncharacterized protein</fullName>
    </submittedName>
</protein>
<evidence type="ECO:0000313" key="1">
    <source>
        <dbReference type="EMBL" id="MPC40607.1"/>
    </source>
</evidence>
<evidence type="ECO:0000313" key="2">
    <source>
        <dbReference type="Proteomes" id="UP000324222"/>
    </source>
</evidence>
<gene>
    <name evidence="1" type="ORF">E2C01_034169</name>
</gene>
<comment type="caution">
    <text evidence="1">The sequence shown here is derived from an EMBL/GenBank/DDBJ whole genome shotgun (WGS) entry which is preliminary data.</text>
</comment>